<dbReference type="STRING" id="569365.A0A0D2DC59"/>
<dbReference type="AlphaFoldDB" id="A0A0D2DC59"/>
<feature type="binding site" evidence="6">
    <location>
        <position position="261"/>
    </location>
    <ligand>
        <name>glyoxylate</name>
        <dbReference type="ChEBI" id="CHEBI:36655"/>
    </ligand>
</feature>
<evidence type="ECO:0000259" key="7">
    <source>
        <dbReference type="PROSITE" id="PS51349"/>
    </source>
</evidence>
<dbReference type="FunFam" id="3.20.20.70:FF:000056">
    <property type="entry name" value="hydroxyacid oxidase 2"/>
    <property type="match status" value="1"/>
</dbReference>
<feature type="binding site" evidence="6">
    <location>
        <position position="174"/>
    </location>
    <ligand>
        <name>glyoxylate</name>
        <dbReference type="ChEBI" id="CHEBI:36655"/>
    </ligand>
</feature>
<protein>
    <recommendedName>
        <fullName evidence="4">Oxidase FUB9</fullName>
    </recommendedName>
    <alternativeName>
        <fullName evidence="5">Fusaric acid biosynthesis protein 9</fullName>
    </alternativeName>
</protein>
<feature type="binding site" evidence="6">
    <location>
        <position position="115"/>
    </location>
    <ligand>
        <name>FMN</name>
        <dbReference type="ChEBI" id="CHEBI:58210"/>
    </ligand>
</feature>
<dbReference type="PROSITE" id="PS51349">
    <property type="entry name" value="FMN_HYDROXY_ACID_DH_2"/>
    <property type="match status" value="1"/>
</dbReference>
<sequence length="370" mass="40816">MANRGASLDPHVFTIADLKEASSKKMEKSHRDFVNEGAMDLITLRDNEEAYNRYKIRPRVMMNVSNIDMTTTIWGRNVAFPFGFAPAAFHKLAHPDGEVGTSRAAAKLNVAMGLSNYATCSLEDVVAQRLQNPYAMQLTMVRNRDVTLKTIRRAEKAGYDAIILSVDAPMLGMRLNEYRNSFAMPEGVTCPNIEAKDSDSMNGGNRDLEYEDNLEWTNIIPWMRANTKLQIWIKGLHTREDVVLAIRHGLDGVIISNTGGRQLDGVPATLDSLRECAPAAAGKIKIAVDGGIRRGSDIFKALALGADFCFAGRIPFWGLTYKGQEGVELALRLLMNEFKLTMSLAGCKSVSEINRGHLALLRPDGVLAKL</sequence>
<keyword evidence="6" id="KW-0288">FMN</keyword>
<keyword evidence="9" id="KW-1185">Reference proteome</keyword>
<organism evidence="8 9">
    <name type="scientific">Cladophialophora immunda</name>
    <dbReference type="NCBI Taxonomy" id="569365"/>
    <lineage>
        <taxon>Eukaryota</taxon>
        <taxon>Fungi</taxon>
        <taxon>Dikarya</taxon>
        <taxon>Ascomycota</taxon>
        <taxon>Pezizomycotina</taxon>
        <taxon>Eurotiomycetes</taxon>
        <taxon>Chaetothyriomycetidae</taxon>
        <taxon>Chaetothyriales</taxon>
        <taxon>Herpotrichiellaceae</taxon>
        <taxon>Cladophialophora</taxon>
    </lineage>
</organism>
<dbReference type="HOGENOM" id="CLU_020639_6_1_1"/>
<dbReference type="VEuPathDB" id="FungiDB:PV07_00172"/>
<dbReference type="PANTHER" id="PTHR10578">
    <property type="entry name" value="S -2-HYDROXY-ACID OXIDASE-RELATED"/>
    <property type="match status" value="1"/>
</dbReference>
<dbReference type="OrthoDB" id="1925334at2759"/>
<evidence type="ECO:0000313" key="9">
    <source>
        <dbReference type="Proteomes" id="UP000054466"/>
    </source>
</evidence>
<dbReference type="SUPFAM" id="SSF51395">
    <property type="entry name" value="FMN-linked oxidoreductases"/>
    <property type="match status" value="1"/>
</dbReference>
<evidence type="ECO:0000256" key="3">
    <source>
        <dbReference type="ARBA" id="ARBA00024042"/>
    </source>
</evidence>
<keyword evidence="6" id="KW-0285">Flavoprotein</keyword>
<evidence type="ECO:0000256" key="2">
    <source>
        <dbReference type="ARBA" id="ARBA00023002"/>
    </source>
</evidence>
<accession>A0A0D2DC59</accession>
<proteinExistence type="inferred from homology"/>
<name>A0A0D2DC59_9EURO</name>
<dbReference type="Pfam" id="PF01070">
    <property type="entry name" value="FMN_dh"/>
    <property type="match status" value="1"/>
</dbReference>
<reference evidence="8 9" key="1">
    <citation type="submission" date="2015-01" db="EMBL/GenBank/DDBJ databases">
        <title>The Genome Sequence of Cladophialophora immunda CBS83496.</title>
        <authorList>
            <consortium name="The Broad Institute Genomics Platform"/>
            <person name="Cuomo C."/>
            <person name="de Hoog S."/>
            <person name="Gorbushina A."/>
            <person name="Stielow B."/>
            <person name="Teixiera M."/>
            <person name="Abouelleil A."/>
            <person name="Chapman S.B."/>
            <person name="Priest M."/>
            <person name="Young S.K."/>
            <person name="Wortman J."/>
            <person name="Nusbaum C."/>
            <person name="Birren B."/>
        </authorList>
    </citation>
    <scope>NUCLEOTIDE SEQUENCE [LARGE SCALE GENOMIC DNA]</scope>
    <source>
        <strain evidence="8 9">CBS 83496</strain>
    </source>
</reference>
<dbReference type="GO" id="GO:0005737">
    <property type="term" value="C:cytoplasm"/>
    <property type="evidence" value="ECO:0007669"/>
    <property type="project" value="UniProtKB-ARBA"/>
</dbReference>
<evidence type="ECO:0000256" key="5">
    <source>
        <dbReference type="ARBA" id="ARBA00083297"/>
    </source>
</evidence>
<feature type="binding site" evidence="6">
    <location>
        <begin position="289"/>
        <end position="293"/>
    </location>
    <ligand>
        <name>FMN</name>
        <dbReference type="ChEBI" id="CHEBI:58210"/>
    </ligand>
</feature>
<comment type="cofactor">
    <cofactor evidence="1">
        <name>FMN</name>
        <dbReference type="ChEBI" id="CHEBI:58210"/>
    </cofactor>
</comment>
<dbReference type="InterPro" id="IPR012133">
    <property type="entry name" value="Alpha-hydoxy_acid_DH_FMN"/>
</dbReference>
<feature type="binding site" evidence="6">
    <location>
        <position position="256"/>
    </location>
    <ligand>
        <name>FMN</name>
        <dbReference type="ChEBI" id="CHEBI:58210"/>
    </ligand>
</feature>
<dbReference type="PIRSF" id="PIRSF000138">
    <property type="entry name" value="Al-hdrx_acd_dh"/>
    <property type="match status" value="1"/>
</dbReference>
<dbReference type="CDD" id="cd02809">
    <property type="entry name" value="alpha_hydroxyacid_oxid_FMN"/>
    <property type="match status" value="1"/>
</dbReference>
<feature type="domain" description="FMN hydroxy acid dehydrogenase" evidence="7">
    <location>
        <begin position="7"/>
        <end position="363"/>
    </location>
</feature>
<dbReference type="GO" id="GO:0016491">
    <property type="term" value="F:oxidoreductase activity"/>
    <property type="evidence" value="ECO:0007669"/>
    <property type="project" value="UniProtKB-KW"/>
</dbReference>
<keyword evidence="2" id="KW-0560">Oxidoreductase</keyword>
<dbReference type="GeneID" id="27339366"/>
<feature type="binding site" evidence="6">
    <location>
        <begin position="86"/>
        <end position="88"/>
    </location>
    <ligand>
        <name>FMN</name>
        <dbReference type="ChEBI" id="CHEBI:58210"/>
    </ligand>
</feature>
<dbReference type="Gene3D" id="3.20.20.70">
    <property type="entry name" value="Aldolase class I"/>
    <property type="match status" value="1"/>
</dbReference>
<feature type="binding site" evidence="6">
    <location>
        <begin position="312"/>
        <end position="313"/>
    </location>
    <ligand>
        <name>FMN</name>
        <dbReference type="ChEBI" id="CHEBI:58210"/>
    </ligand>
</feature>
<dbReference type="InterPro" id="IPR037396">
    <property type="entry name" value="FMN_HAD"/>
</dbReference>
<dbReference type="RefSeq" id="XP_016253530.1">
    <property type="nucleotide sequence ID" value="XM_016386602.1"/>
</dbReference>
<evidence type="ECO:0000256" key="6">
    <source>
        <dbReference type="PIRSR" id="PIRSR000138-2"/>
    </source>
</evidence>
<feature type="binding site" evidence="6">
    <location>
        <position position="234"/>
    </location>
    <ligand>
        <name>FMN</name>
        <dbReference type="ChEBI" id="CHEBI:58210"/>
    </ligand>
</feature>
<dbReference type="InterPro" id="IPR000262">
    <property type="entry name" value="FMN-dep_DH"/>
</dbReference>
<feature type="binding site" evidence="6">
    <location>
        <position position="137"/>
    </location>
    <ligand>
        <name>FMN</name>
        <dbReference type="ChEBI" id="CHEBI:58210"/>
    </ligand>
</feature>
<dbReference type="EMBL" id="KN847040">
    <property type="protein sequence ID" value="KIW33314.1"/>
    <property type="molecule type" value="Genomic_DNA"/>
</dbReference>
<dbReference type="GO" id="GO:0010181">
    <property type="term" value="F:FMN binding"/>
    <property type="evidence" value="ECO:0007669"/>
    <property type="project" value="InterPro"/>
</dbReference>
<evidence type="ECO:0000256" key="4">
    <source>
        <dbReference type="ARBA" id="ARBA00073420"/>
    </source>
</evidence>
<comment type="similarity">
    <text evidence="3">Belongs to the FMN-dependent alpha-hydroxy acid dehydrogenase family.</text>
</comment>
<evidence type="ECO:0000256" key="1">
    <source>
        <dbReference type="ARBA" id="ARBA00001917"/>
    </source>
</evidence>
<dbReference type="InterPro" id="IPR013785">
    <property type="entry name" value="Aldolase_TIM"/>
</dbReference>
<dbReference type="PANTHER" id="PTHR10578:SF149">
    <property type="entry name" value="2-HYDROXYACID OXIDASE 2"/>
    <property type="match status" value="1"/>
</dbReference>
<evidence type="ECO:0000313" key="8">
    <source>
        <dbReference type="EMBL" id="KIW33314.1"/>
    </source>
</evidence>
<gene>
    <name evidence="8" type="ORF">PV07_00172</name>
</gene>
<dbReference type="Proteomes" id="UP000054466">
    <property type="component" value="Unassembled WGS sequence"/>
</dbReference>